<reference evidence="2" key="1">
    <citation type="submission" date="2020-11" db="EMBL/GenBank/DDBJ databases">
        <authorList>
            <consortium name="DOE Joint Genome Institute"/>
            <person name="Ahrendt S."/>
            <person name="Riley R."/>
            <person name="Andreopoulos W."/>
            <person name="Labutti K."/>
            <person name="Pangilinan J."/>
            <person name="Ruiz-Duenas F.J."/>
            <person name="Barrasa J.M."/>
            <person name="Sanchez-Garcia M."/>
            <person name="Camarero S."/>
            <person name="Miyauchi S."/>
            <person name="Serrano A."/>
            <person name="Linde D."/>
            <person name="Babiker R."/>
            <person name="Drula E."/>
            <person name="Ayuso-Fernandez I."/>
            <person name="Pacheco R."/>
            <person name="Padilla G."/>
            <person name="Ferreira P."/>
            <person name="Barriuso J."/>
            <person name="Kellner H."/>
            <person name="Castanera R."/>
            <person name="Alfaro M."/>
            <person name="Ramirez L."/>
            <person name="Pisabarro A.G."/>
            <person name="Kuo A."/>
            <person name="Tritt A."/>
            <person name="Lipzen A."/>
            <person name="He G."/>
            <person name="Yan M."/>
            <person name="Ng V."/>
            <person name="Cullen D."/>
            <person name="Martin F."/>
            <person name="Rosso M.-N."/>
            <person name="Henrissat B."/>
            <person name="Hibbett D."/>
            <person name="Martinez A.T."/>
            <person name="Grigoriev I.V."/>
        </authorList>
    </citation>
    <scope>NUCLEOTIDE SEQUENCE</scope>
    <source>
        <strain evidence="2">CBS 247.69</strain>
    </source>
</reference>
<feature type="region of interest" description="Disordered" evidence="1">
    <location>
        <begin position="66"/>
        <end position="97"/>
    </location>
</feature>
<evidence type="ECO:0000313" key="2">
    <source>
        <dbReference type="EMBL" id="KAF9464337.1"/>
    </source>
</evidence>
<evidence type="ECO:0000313" key="3">
    <source>
        <dbReference type="Proteomes" id="UP000807353"/>
    </source>
</evidence>
<organism evidence="2 3">
    <name type="scientific">Collybia nuda</name>
    <dbReference type="NCBI Taxonomy" id="64659"/>
    <lineage>
        <taxon>Eukaryota</taxon>
        <taxon>Fungi</taxon>
        <taxon>Dikarya</taxon>
        <taxon>Basidiomycota</taxon>
        <taxon>Agaricomycotina</taxon>
        <taxon>Agaricomycetes</taxon>
        <taxon>Agaricomycetidae</taxon>
        <taxon>Agaricales</taxon>
        <taxon>Tricholomatineae</taxon>
        <taxon>Clitocybaceae</taxon>
        <taxon>Collybia</taxon>
    </lineage>
</organism>
<protein>
    <submittedName>
        <fullName evidence="2">Uncharacterized protein</fullName>
    </submittedName>
</protein>
<dbReference type="AlphaFoldDB" id="A0A9P5Y8Z9"/>
<feature type="compositionally biased region" description="Low complexity" evidence="1">
    <location>
        <begin position="1"/>
        <end position="16"/>
    </location>
</feature>
<dbReference type="Proteomes" id="UP000807353">
    <property type="component" value="Unassembled WGS sequence"/>
</dbReference>
<comment type="caution">
    <text evidence="2">The sequence shown here is derived from an EMBL/GenBank/DDBJ whole genome shotgun (WGS) entry which is preliminary data.</text>
</comment>
<sequence>MTATPSAPTMAASAPTIHHDKSPNATPPSTTTSYWPTLDDHSPIMPTSLCPLSIYGLPHPMVTPPLPLPPIPSINPTDSPPTHFGTSNSWSNVACRR</sequence>
<feature type="compositionally biased region" description="Polar residues" evidence="1">
    <location>
        <begin position="84"/>
        <end position="97"/>
    </location>
</feature>
<feature type="region of interest" description="Disordered" evidence="1">
    <location>
        <begin position="1"/>
        <end position="35"/>
    </location>
</feature>
<accession>A0A9P5Y8Z9</accession>
<keyword evidence="3" id="KW-1185">Reference proteome</keyword>
<proteinExistence type="predicted"/>
<name>A0A9P5Y8Z9_9AGAR</name>
<dbReference type="EMBL" id="MU150255">
    <property type="protein sequence ID" value="KAF9464337.1"/>
    <property type="molecule type" value="Genomic_DNA"/>
</dbReference>
<evidence type="ECO:0000256" key="1">
    <source>
        <dbReference type="SAM" id="MobiDB-lite"/>
    </source>
</evidence>
<gene>
    <name evidence="2" type="ORF">BDZ94DRAFT_1308115</name>
</gene>